<dbReference type="AlphaFoldDB" id="A0A1Q3E3U9"/>
<reference evidence="2 3" key="1">
    <citation type="submission" date="2016-08" db="EMBL/GenBank/DDBJ databases">
        <authorList>
            <consortium name="Lentinula edodes genome sequencing consortium"/>
            <person name="Sakamoto Y."/>
            <person name="Nakade K."/>
            <person name="Sato S."/>
            <person name="Yoshida Y."/>
            <person name="Miyazaki K."/>
            <person name="Natsume S."/>
            <person name="Konno N."/>
        </authorList>
    </citation>
    <scope>NUCLEOTIDE SEQUENCE [LARGE SCALE GENOMIC DNA]</scope>
    <source>
        <strain evidence="2 3">NBRC 111202</strain>
    </source>
</reference>
<gene>
    <name evidence="2" type="ORF">LENED_003309</name>
</gene>
<name>A0A1Q3E3U9_LENED</name>
<reference evidence="2 3" key="2">
    <citation type="submission" date="2017-02" db="EMBL/GenBank/DDBJ databases">
        <title>A genome survey and senescence transcriptome analysis in Lentinula edodes.</title>
        <authorList>
            <person name="Sakamoto Y."/>
            <person name="Nakade K."/>
            <person name="Sato S."/>
            <person name="Yoshida Y."/>
            <person name="Miyazaki K."/>
            <person name="Natsume S."/>
            <person name="Konno N."/>
        </authorList>
    </citation>
    <scope>NUCLEOTIDE SEQUENCE [LARGE SCALE GENOMIC DNA]</scope>
    <source>
        <strain evidence="2 3">NBRC 111202</strain>
    </source>
</reference>
<evidence type="ECO:0000313" key="3">
    <source>
        <dbReference type="Proteomes" id="UP000188533"/>
    </source>
</evidence>
<organism evidence="2 3">
    <name type="scientific">Lentinula edodes</name>
    <name type="common">Shiitake mushroom</name>
    <name type="synonym">Lentinus edodes</name>
    <dbReference type="NCBI Taxonomy" id="5353"/>
    <lineage>
        <taxon>Eukaryota</taxon>
        <taxon>Fungi</taxon>
        <taxon>Dikarya</taxon>
        <taxon>Basidiomycota</taxon>
        <taxon>Agaricomycotina</taxon>
        <taxon>Agaricomycetes</taxon>
        <taxon>Agaricomycetidae</taxon>
        <taxon>Agaricales</taxon>
        <taxon>Marasmiineae</taxon>
        <taxon>Omphalotaceae</taxon>
        <taxon>Lentinula</taxon>
    </lineage>
</organism>
<comment type="caution">
    <text evidence="2">The sequence shown here is derived from an EMBL/GenBank/DDBJ whole genome shotgun (WGS) entry which is preliminary data.</text>
</comment>
<protein>
    <submittedName>
        <fullName evidence="2">Uncharacterized protein</fullName>
    </submittedName>
</protein>
<feature type="compositionally biased region" description="Basic and acidic residues" evidence="1">
    <location>
        <begin position="1"/>
        <end position="10"/>
    </location>
</feature>
<sequence>MLIGERHAIMGDHPATPVSNSALSSTTSSTNTNLNGSASGASTTVFRAKPPIDIDTIREFPMVPSGREEYLKRQGGTDELVKGLDNLHATSESIFRAQKEEILLRRHQINTLKEQCRVSEWRV</sequence>
<proteinExistence type="predicted"/>
<keyword evidence="3" id="KW-1185">Reference proteome</keyword>
<evidence type="ECO:0000256" key="1">
    <source>
        <dbReference type="SAM" id="MobiDB-lite"/>
    </source>
</evidence>
<evidence type="ECO:0000313" key="2">
    <source>
        <dbReference type="EMBL" id="GAW01699.1"/>
    </source>
</evidence>
<dbReference type="EMBL" id="BDGU01000070">
    <property type="protein sequence ID" value="GAW01699.1"/>
    <property type="molecule type" value="Genomic_DNA"/>
</dbReference>
<accession>A0A1Q3E3U9</accession>
<feature type="compositionally biased region" description="Low complexity" evidence="1">
    <location>
        <begin position="19"/>
        <end position="40"/>
    </location>
</feature>
<feature type="region of interest" description="Disordered" evidence="1">
    <location>
        <begin position="1"/>
        <end position="43"/>
    </location>
</feature>
<dbReference type="Proteomes" id="UP000188533">
    <property type="component" value="Unassembled WGS sequence"/>
</dbReference>